<evidence type="ECO:0000313" key="2">
    <source>
        <dbReference type="EMBL" id="MBO7744137.1"/>
    </source>
</evidence>
<proteinExistence type="predicted"/>
<evidence type="ECO:0008006" key="4">
    <source>
        <dbReference type="Google" id="ProtNLM"/>
    </source>
</evidence>
<evidence type="ECO:0000313" key="3">
    <source>
        <dbReference type="Proteomes" id="UP000670947"/>
    </source>
</evidence>
<feature type="transmembrane region" description="Helical" evidence="1">
    <location>
        <begin position="6"/>
        <end position="26"/>
    </location>
</feature>
<keyword evidence="1" id="KW-0812">Transmembrane</keyword>
<organism evidence="2 3">
    <name type="scientific">Paenibacillus artemisiicola</name>
    <dbReference type="NCBI Taxonomy" id="1172618"/>
    <lineage>
        <taxon>Bacteria</taxon>
        <taxon>Bacillati</taxon>
        <taxon>Bacillota</taxon>
        <taxon>Bacilli</taxon>
        <taxon>Bacillales</taxon>
        <taxon>Paenibacillaceae</taxon>
        <taxon>Paenibacillus</taxon>
    </lineage>
</organism>
<dbReference type="EMBL" id="JAGGDJ010000003">
    <property type="protein sequence ID" value="MBO7744137.1"/>
    <property type="molecule type" value="Genomic_DNA"/>
</dbReference>
<keyword evidence="1" id="KW-1133">Transmembrane helix</keyword>
<sequence length="178" mass="18971">MKIRPLPIALTAVISAALLTGGWFMYRNEADLKPLDRIATGAPGVVNAKPVIGRDAVTVNLTLSGDANLRHIYDTIATKGDAIIGSKTLKLNIEPSGSSAKLDDVWSSMLFKVAQAMDHREYAAIPAAMTQAQADHPGIQAGSEMDDANVYITLKDGQSVKYVVLPREANTIGAWPNA</sequence>
<dbReference type="Proteomes" id="UP000670947">
    <property type="component" value="Unassembled WGS sequence"/>
</dbReference>
<comment type="caution">
    <text evidence="2">The sequence shown here is derived from an EMBL/GenBank/DDBJ whole genome shotgun (WGS) entry which is preliminary data.</text>
</comment>
<reference evidence="2 3" key="1">
    <citation type="submission" date="2021-03" db="EMBL/GenBank/DDBJ databases">
        <title>Paenibacillus artemisicola MWE-103 whole genome sequence.</title>
        <authorList>
            <person name="Ham Y.J."/>
        </authorList>
    </citation>
    <scope>NUCLEOTIDE SEQUENCE [LARGE SCALE GENOMIC DNA]</scope>
    <source>
        <strain evidence="2 3">MWE-103</strain>
    </source>
</reference>
<name>A0ABS3W749_9BACL</name>
<dbReference type="RefSeq" id="WP_208847086.1">
    <property type="nucleotide sequence ID" value="NZ_JAGGDJ010000003.1"/>
</dbReference>
<keyword evidence="3" id="KW-1185">Reference proteome</keyword>
<protein>
    <recommendedName>
        <fullName evidence="4">Secreted protein</fullName>
    </recommendedName>
</protein>
<accession>A0ABS3W749</accession>
<gene>
    <name evidence="2" type="ORF">I8J29_08030</name>
</gene>
<keyword evidence="1" id="KW-0472">Membrane</keyword>
<evidence type="ECO:0000256" key="1">
    <source>
        <dbReference type="SAM" id="Phobius"/>
    </source>
</evidence>